<sequence length="921" mass="98432">MTNATTIQNLELSRGTWEIVLNGSNVLEGKGKGVGGVGLKIKENVSATIKAGTAPASLTAKNSPTTGTSRDGSSGIAVEGNLTIESGTIEATADGGENSASFSGGIVVGSNGTLNINGGAVTAAGTGKNGVFVRGNFRMKGGSLTATGSRKPGIENEGTFELSGGTISTKSNSGGIGFLQGRGSVTIKANELNTDRLNITGNSSFTVARGGKVTSGSTIINSGTLTNEGEFVSNGPFVKEKDGTFINKGTISGNGSLPDDLKQKPGNITVNQAEISAGYRDNRSIDVPSLAGIHQPDRAGNLQYELAEYTGSDKGEGTINEKTGQLTVTKAGVFKIEVNTQESGFYKAGENPVCITLTVNKAKFPDSWNLSVTATSDEYRGAQGYPAAAISASGIPKGAGYEYQLKRTKNTDDLQEDQWKSECPKIVNVAESGQFVFVRVTVDNYESKVFCSDNRTSITERRFADTKVTLEPENVIYNGQSWEPKIKVVENWQGASGDAVDRADYTIQYWTYWTGTDNRIVTERKDVGTYTVYLLGQRNYTNESKQAILTIDKCKLNARITGDSFDKVYDGTTDIREEQNLSVQLYSDSGTPDSQDVRADQVNLAYQSADVGEHDIEAANITLAGDNAKNYELTENSTSIKGNIVARDFASMTVSADPLTYNGTEQKPQIHASVETGLSNVSPDAVVFTYSKNGVDYQSEIPGFTDAGTYQVYVKASMDNFNDAVKTLNVTVQQAPSSSGSHSGGGGKGGGGKGSSGKGSSGKGSSGKSSSGSSSTVTKDSQKGYRSEEQGVITGASNQAVNDGYSHWIKDARGWWLRYSDGTWPMGNTGAFHWEKVNGRWWAFGAEGYLSTGWIHDTLHQGWFYMDENQGMLTGWQFINGKWYYLNPNQDGSAGIMYSKRRTPDGWYVKEDGSWDEEAGR</sequence>
<evidence type="ECO:0000313" key="5">
    <source>
        <dbReference type="EMBL" id="MBC5657798.1"/>
    </source>
</evidence>
<dbReference type="EMBL" id="JACOOW010000014">
    <property type="protein sequence ID" value="MBC5657798.1"/>
    <property type="molecule type" value="Genomic_DNA"/>
</dbReference>
<organism evidence="5 6">
    <name type="scientific">Clostridium segne</name>
    <dbReference type="NCBI Taxonomy" id="2763038"/>
    <lineage>
        <taxon>Bacteria</taxon>
        <taxon>Bacillati</taxon>
        <taxon>Bacillota</taxon>
        <taxon>Clostridia</taxon>
        <taxon>Eubacteriales</taxon>
        <taxon>Clostridiaceae</taxon>
        <taxon>Clostridium</taxon>
    </lineage>
</organism>
<dbReference type="InterPro" id="IPR012332">
    <property type="entry name" value="Autotransporter_pectin_lyase_C"/>
</dbReference>
<keyword evidence="1" id="KW-0677">Repeat</keyword>
<keyword evidence="6" id="KW-1185">Reference proteome</keyword>
<evidence type="ECO:0000256" key="2">
    <source>
        <dbReference type="PROSITE-ProRule" id="PRU00591"/>
    </source>
</evidence>
<dbReference type="SUPFAM" id="SSF69360">
    <property type="entry name" value="Cell wall binding repeat"/>
    <property type="match status" value="1"/>
</dbReference>
<dbReference type="RefSeq" id="WP_186855086.1">
    <property type="nucleotide sequence ID" value="NZ_JACOOW010000014.1"/>
</dbReference>
<accession>A0AAW3X3J4</accession>
<dbReference type="Proteomes" id="UP000653904">
    <property type="component" value="Unassembled WGS sequence"/>
</dbReference>
<feature type="region of interest" description="Disordered" evidence="3">
    <location>
        <begin position="57"/>
        <end position="76"/>
    </location>
</feature>
<feature type="domain" description="YDG" evidence="4">
    <location>
        <begin position="559"/>
        <end position="637"/>
    </location>
</feature>
<feature type="compositionally biased region" description="Gly residues" evidence="3">
    <location>
        <begin position="742"/>
        <end position="765"/>
    </location>
</feature>
<dbReference type="PROSITE" id="PS51170">
    <property type="entry name" value="CW"/>
    <property type="match status" value="1"/>
</dbReference>
<dbReference type="Pfam" id="PF01473">
    <property type="entry name" value="Choline_bind_1"/>
    <property type="match status" value="1"/>
</dbReference>
<feature type="compositionally biased region" description="Polar residues" evidence="3">
    <location>
        <begin position="59"/>
        <end position="72"/>
    </location>
</feature>
<feature type="region of interest" description="Disordered" evidence="3">
    <location>
        <begin position="733"/>
        <end position="793"/>
    </location>
</feature>
<evidence type="ECO:0000256" key="1">
    <source>
        <dbReference type="ARBA" id="ARBA00022737"/>
    </source>
</evidence>
<name>A0AAW3X3J4_9CLOT</name>
<evidence type="ECO:0000256" key="3">
    <source>
        <dbReference type="SAM" id="MobiDB-lite"/>
    </source>
</evidence>
<feature type="repeat" description="Cell wall-binding" evidence="2">
    <location>
        <begin position="873"/>
        <end position="892"/>
    </location>
</feature>
<dbReference type="InterPro" id="IPR041248">
    <property type="entry name" value="YDG"/>
</dbReference>
<dbReference type="Pfam" id="PF18657">
    <property type="entry name" value="YDG"/>
    <property type="match status" value="1"/>
</dbReference>
<protein>
    <recommendedName>
        <fullName evidence="4">YDG domain-containing protein</fullName>
    </recommendedName>
</protein>
<feature type="compositionally biased region" description="Basic and acidic residues" evidence="3">
    <location>
        <begin position="780"/>
        <end position="789"/>
    </location>
</feature>
<feature type="compositionally biased region" description="Low complexity" evidence="3">
    <location>
        <begin position="766"/>
        <end position="775"/>
    </location>
</feature>
<dbReference type="Gene3D" id="2.10.270.10">
    <property type="entry name" value="Cholin Binding"/>
    <property type="match status" value="1"/>
</dbReference>
<reference evidence="5 6" key="1">
    <citation type="submission" date="2020-08" db="EMBL/GenBank/DDBJ databases">
        <title>Genome public.</title>
        <authorList>
            <person name="Liu C."/>
            <person name="Sun Q."/>
        </authorList>
    </citation>
    <scope>NUCLEOTIDE SEQUENCE [LARGE SCALE GENOMIC DNA]</scope>
    <source>
        <strain evidence="5 6">BX14</strain>
    </source>
</reference>
<comment type="caution">
    <text evidence="5">The sequence shown here is derived from an EMBL/GenBank/DDBJ whole genome shotgun (WGS) entry which is preliminary data.</text>
</comment>
<proteinExistence type="predicted"/>
<dbReference type="Gene3D" id="2.160.20.20">
    <property type="match status" value="1"/>
</dbReference>
<evidence type="ECO:0000259" key="4">
    <source>
        <dbReference type="Pfam" id="PF18657"/>
    </source>
</evidence>
<dbReference type="AlphaFoldDB" id="A0AAW3X3J4"/>
<gene>
    <name evidence="5" type="ORF">H8S19_12170</name>
</gene>
<dbReference type="InterPro" id="IPR018337">
    <property type="entry name" value="Cell_wall/Cho-bd_repeat"/>
</dbReference>
<evidence type="ECO:0000313" key="6">
    <source>
        <dbReference type="Proteomes" id="UP000653904"/>
    </source>
</evidence>